<keyword evidence="3" id="KW-1185">Reference proteome</keyword>
<feature type="region of interest" description="Disordered" evidence="1">
    <location>
        <begin position="93"/>
        <end position="116"/>
    </location>
</feature>
<gene>
    <name evidence="2" type="ORF">Vbra_21953</name>
</gene>
<organism evidence="2 3">
    <name type="scientific">Vitrella brassicaformis (strain CCMP3155)</name>
    <dbReference type="NCBI Taxonomy" id="1169540"/>
    <lineage>
        <taxon>Eukaryota</taxon>
        <taxon>Sar</taxon>
        <taxon>Alveolata</taxon>
        <taxon>Colpodellida</taxon>
        <taxon>Vitrellaceae</taxon>
        <taxon>Vitrella</taxon>
    </lineage>
</organism>
<dbReference type="Proteomes" id="UP000041254">
    <property type="component" value="Unassembled WGS sequence"/>
</dbReference>
<dbReference type="VEuPathDB" id="CryptoDB:Vbra_21953"/>
<protein>
    <submittedName>
        <fullName evidence="2">Uncharacterized protein</fullName>
    </submittedName>
</protein>
<dbReference type="AlphaFoldDB" id="A0A0G4G4S9"/>
<dbReference type="InParanoid" id="A0A0G4G4S9"/>
<dbReference type="PhylomeDB" id="A0A0G4G4S9"/>
<dbReference type="EMBL" id="CDMY01000566">
    <property type="protein sequence ID" value="CEM23396.1"/>
    <property type="molecule type" value="Genomic_DNA"/>
</dbReference>
<evidence type="ECO:0000256" key="1">
    <source>
        <dbReference type="SAM" id="MobiDB-lite"/>
    </source>
</evidence>
<accession>A0A0G4G4S9</accession>
<evidence type="ECO:0000313" key="3">
    <source>
        <dbReference type="Proteomes" id="UP000041254"/>
    </source>
</evidence>
<evidence type="ECO:0000313" key="2">
    <source>
        <dbReference type="EMBL" id="CEM23396.1"/>
    </source>
</evidence>
<sequence length="116" mass="13300">MTLTHSCRIVLDSVIYEAPSLLRPLNKRLTETATSLYEWFETLRGLWRFSPAHGYEWRTYGTTRTAAEEGAHQASKQRRTYPAGVDISLSPSLHLPRRRTAQPGRTIRQRQTNVCG</sequence>
<name>A0A0G4G4S9_VITBC</name>
<reference evidence="2 3" key="1">
    <citation type="submission" date="2014-11" db="EMBL/GenBank/DDBJ databases">
        <authorList>
            <person name="Zhu J."/>
            <person name="Qi W."/>
            <person name="Song R."/>
        </authorList>
    </citation>
    <scope>NUCLEOTIDE SEQUENCE [LARGE SCALE GENOMIC DNA]</scope>
</reference>
<proteinExistence type="predicted"/>